<sequence length="355" mass="41513">MKCQTCQKFGHLAIQCPNIKCFNCGEIGHYRTSCPKPPKQRISGHNKGTGRVFVLGSGDEQKNKAKEVAEEDVPKNAFRNRYSHYEFLVLSFGLTNAPATFMDLMKRICKPFLEKFVIVLIDDNLIYSRSQEEDIKHLKIILETLRKERLYAKFSKCEFWKQEVEFLGHVVNECGIQVDPTVKFEWSTKQEEAFNILKDSHASILALPEGNNDFVIYCDASQTGLGCVLMQQDKVISYASLQLKVHEKNYTTHDLELGSIVFALKIWRHYLYDLMEQIKEIQAKALEEENIKKERMIGKQKFLFKRNDEIMRFEQRIWIPKLGDIQEKVLNEKHKSRYSMHPGAKKMYKDLKTHY</sequence>
<keyword evidence="2" id="KW-1185">Reference proteome</keyword>
<reference evidence="1 2" key="2">
    <citation type="journal article" date="2022" name="Mol. Ecol. Resour.">
        <title>The genomes of chicory, endive, great burdock and yacon provide insights into Asteraceae paleo-polyploidization history and plant inulin production.</title>
        <authorList>
            <person name="Fan W."/>
            <person name="Wang S."/>
            <person name="Wang H."/>
            <person name="Wang A."/>
            <person name="Jiang F."/>
            <person name="Liu H."/>
            <person name="Zhao H."/>
            <person name="Xu D."/>
            <person name="Zhang Y."/>
        </authorList>
    </citation>
    <scope>NUCLEOTIDE SEQUENCE [LARGE SCALE GENOMIC DNA]</scope>
    <source>
        <strain evidence="2">cv. Yunnan</strain>
        <tissue evidence="1">Leaves</tissue>
    </source>
</reference>
<accession>A0ACB9J5P3</accession>
<evidence type="ECO:0000313" key="2">
    <source>
        <dbReference type="Proteomes" id="UP001056120"/>
    </source>
</evidence>
<dbReference type="Proteomes" id="UP001056120">
    <property type="component" value="Linkage Group LG05"/>
</dbReference>
<evidence type="ECO:0000313" key="1">
    <source>
        <dbReference type="EMBL" id="KAI3815829.1"/>
    </source>
</evidence>
<reference evidence="2" key="1">
    <citation type="journal article" date="2022" name="Mol. Ecol. Resour.">
        <title>The genomes of chicory, endive, great burdock and yacon provide insights into Asteraceae palaeo-polyploidization history and plant inulin production.</title>
        <authorList>
            <person name="Fan W."/>
            <person name="Wang S."/>
            <person name="Wang H."/>
            <person name="Wang A."/>
            <person name="Jiang F."/>
            <person name="Liu H."/>
            <person name="Zhao H."/>
            <person name="Xu D."/>
            <person name="Zhang Y."/>
        </authorList>
    </citation>
    <scope>NUCLEOTIDE SEQUENCE [LARGE SCALE GENOMIC DNA]</scope>
    <source>
        <strain evidence="2">cv. Yunnan</strain>
    </source>
</reference>
<name>A0ACB9J5P3_9ASTR</name>
<proteinExistence type="predicted"/>
<protein>
    <submittedName>
        <fullName evidence="1">Uncharacterized protein</fullName>
    </submittedName>
</protein>
<comment type="caution">
    <text evidence="1">The sequence shown here is derived from an EMBL/GenBank/DDBJ whole genome shotgun (WGS) entry which is preliminary data.</text>
</comment>
<organism evidence="1 2">
    <name type="scientific">Smallanthus sonchifolius</name>
    <dbReference type="NCBI Taxonomy" id="185202"/>
    <lineage>
        <taxon>Eukaryota</taxon>
        <taxon>Viridiplantae</taxon>
        <taxon>Streptophyta</taxon>
        <taxon>Embryophyta</taxon>
        <taxon>Tracheophyta</taxon>
        <taxon>Spermatophyta</taxon>
        <taxon>Magnoliopsida</taxon>
        <taxon>eudicotyledons</taxon>
        <taxon>Gunneridae</taxon>
        <taxon>Pentapetalae</taxon>
        <taxon>asterids</taxon>
        <taxon>campanulids</taxon>
        <taxon>Asterales</taxon>
        <taxon>Asteraceae</taxon>
        <taxon>Asteroideae</taxon>
        <taxon>Heliantheae alliance</taxon>
        <taxon>Millerieae</taxon>
        <taxon>Smallanthus</taxon>
    </lineage>
</organism>
<gene>
    <name evidence="1" type="ORF">L1987_15512</name>
</gene>
<dbReference type="EMBL" id="CM042022">
    <property type="protein sequence ID" value="KAI3815829.1"/>
    <property type="molecule type" value="Genomic_DNA"/>
</dbReference>